<gene>
    <name evidence="2" type="ORF">SODALDRAFT_33158</name>
</gene>
<dbReference type="RefSeq" id="XP_028470996.1">
    <property type="nucleotide sequence ID" value="XM_028611486.1"/>
</dbReference>
<dbReference type="InterPro" id="IPR018555">
    <property type="entry name" value="C630.06c-like"/>
</dbReference>
<feature type="compositionally biased region" description="Basic and acidic residues" evidence="1">
    <location>
        <begin position="1"/>
        <end position="15"/>
    </location>
</feature>
<proteinExistence type="predicted"/>
<feature type="region of interest" description="Disordered" evidence="1">
    <location>
        <begin position="1"/>
        <end position="38"/>
    </location>
</feature>
<feature type="compositionally biased region" description="Basic residues" evidence="1">
    <location>
        <begin position="208"/>
        <end position="224"/>
    </location>
</feature>
<reference evidence="2 3" key="1">
    <citation type="journal article" date="2018" name="Mol. Ecol.">
        <title>The obligate alkalophilic soda-lake fungus Sodiomyces alkalinus has shifted to a protein diet.</title>
        <authorList>
            <person name="Grum-Grzhimaylo A.A."/>
            <person name="Falkoski D.L."/>
            <person name="van den Heuvel J."/>
            <person name="Valero-Jimenez C.A."/>
            <person name="Min B."/>
            <person name="Choi I.G."/>
            <person name="Lipzen A."/>
            <person name="Daum C.G."/>
            <person name="Aanen D.K."/>
            <person name="Tsang A."/>
            <person name="Henrissat B."/>
            <person name="Bilanenko E.N."/>
            <person name="de Vries R.P."/>
            <person name="van Kan J.A.L."/>
            <person name="Grigoriev I.V."/>
            <person name="Debets A.J.M."/>
        </authorList>
    </citation>
    <scope>NUCLEOTIDE SEQUENCE [LARGE SCALE GENOMIC DNA]</scope>
    <source>
        <strain evidence="2 3">F11</strain>
    </source>
</reference>
<accession>A0A3N2Q8X1</accession>
<organism evidence="2 3">
    <name type="scientific">Sodiomyces alkalinus (strain CBS 110278 / VKM F-3762 / F11)</name>
    <name type="common">Alkaliphilic filamentous fungus</name>
    <dbReference type="NCBI Taxonomy" id="1314773"/>
    <lineage>
        <taxon>Eukaryota</taxon>
        <taxon>Fungi</taxon>
        <taxon>Dikarya</taxon>
        <taxon>Ascomycota</taxon>
        <taxon>Pezizomycotina</taxon>
        <taxon>Sordariomycetes</taxon>
        <taxon>Hypocreomycetidae</taxon>
        <taxon>Glomerellales</taxon>
        <taxon>Plectosphaerellaceae</taxon>
        <taxon>Sodiomyces</taxon>
    </lineage>
</organism>
<dbReference type="EMBL" id="ML119051">
    <property type="protein sequence ID" value="ROT43190.1"/>
    <property type="molecule type" value="Genomic_DNA"/>
</dbReference>
<sequence>MFQLLDAKRVRREDLADSASDESSSGDENDSPHAELRAKLHARLASALNLGEFLQAPITAPASAANEERHGQDSESSAAQEGHDAEDAEEAFEFRLFGTAQPPVKIVIPTDEMEGGPGGEGGMLRRRPVSYYLAHAPTPAQQAEFATAAVSGEDVLRRAQQRWWGMEMPWKVTHITAQTKTKGGRTVSVSFSPATANGASQGTEKERKKPNRRPGKKKRIAMRVKAREAQRRAEEEQKSKLTKEEAMREKKKKLNRQKNQKRRAKAKEAKMVNKSTSEMGEGETRDQDASSVASNDS</sequence>
<feature type="region of interest" description="Disordered" evidence="1">
    <location>
        <begin position="59"/>
        <end position="87"/>
    </location>
</feature>
<dbReference type="AlphaFoldDB" id="A0A3N2Q8X1"/>
<dbReference type="STRING" id="1314773.A0A3N2Q8X1"/>
<dbReference type="Proteomes" id="UP000272025">
    <property type="component" value="Unassembled WGS sequence"/>
</dbReference>
<dbReference type="OrthoDB" id="5425061at2759"/>
<evidence type="ECO:0000313" key="2">
    <source>
        <dbReference type="EMBL" id="ROT43190.1"/>
    </source>
</evidence>
<feature type="region of interest" description="Disordered" evidence="1">
    <location>
        <begin position="178"/>
        <end position="297"/>
    </location>
</feature>
<feature type="compositionally biased region" description="Basic and acidic residues" evidence="1">
    <location>
        <begin position="225"/>
        <end position="248"/>
    </location>
</feature>
<evidence type="ECO:0000256" key="1">
    <source>
        <dbReference type="SAM" id="MobiDB-lite"/>
    </source>
</evidence>
<protein>
    <submittedName>
        <fullName evidence="2">Uncharacterized protein</fullName>
    </submittedName>
</protein>
<dbReference type="GeneID" id="39579964"/>
<keyword evidence="3" id="KW-1185">Reference proteome</keyword>
<feature type="compositionally biased region" description="Basic residues" evidence="1">
    <location>
        <begin position="249"/>
        <end position="265"/>
    </location>
</feature>
<name>A0A3N2Q8X1_SODAK</name>
<dbReference type="Pfam" id="PF09428">
    <property type="entry name" value="DUF2011"/>
    <property type="match status" value="1"/>
</dbReference>
<evidence type="ECO:0000313" key="3">
    <source>
        <dbReference type="Proteomes" id="UP000272025"/>
    </source>
</evidence>
<feature type="compositionally biased region" description="Polar residues" evidence="1">
    <location>
        <begin position="178"/>
        <end position="202"/>
    </location>
</feature>